<keyword evidence="1" id="KW-0812">Transmembrane</keyword>
<sequence>EGFTPQPYEQLARVLRKMGHVADAREVLFEKEKRLSRVRRGRIWDEGGRWSRWWRVPILWVLDRLQRGVVGYGYYPWRSFWCLVGLIAIATYVFGRTYQAGDFAPNAAVILTTPEWQALAEDGSVSNPAETWASKSGKGRDYETFNAFAYAADVVIPIIPLGQEAAWAPSATREPWGWYAWWARWVFQFAGWLVTALGAAAITGIMRKD</sequence>
<organism evidence="2">
    <name type="scientific">hydrothermal vent metagenome</name>
    <dbReference type="NCBI Taxonomy" id="652676"/>
    <lineage>
        <taxon>unclassified sequences</taxon>
        <taxon>metagenomes</taxon>
        <taxon>ecological metagenomes</taxon>
    </lineage>
</organism>
<feature type="transmembrane region" description="Helical" evidence="1">
    <location>
        <begin position="75"/>
        <end position="94"/>
    </location>
</feature>
<protein>
    <submittedName>
        <fullName evidence="2">Uncharacterized protein</fullName>
    </submittedName>
</protein>
<reference evidence="2" key="1">
    <citation type="submission" date="2018-06" db="EMBL/GenBank/DDBJ databases">
        <authorList>
            <person name="Zhirakovskaya E."/>
        </authorList>
    </citation>
    <scope>NUCLEOTIDE SEQUENCE</scope>
</reference>
<keyword evidence="1" id="KW-0472">Membrane</keyword>
<name>A0A3B0S9S2_9ZZZZ</name>
<gene>
    <name evidence="2" type="ORF">MNBD_ALPHA07-2438</name>
</gene>
<feature type="transmembrane region" description="Helical" evidence="1">
    <location>
        <begin position="144"/>
        <end position="162"/>
    </location>
</feature>
<evidence type="ECO:0000256" key="1">
    <source>
        <dbReference type="SAM" id="Phobius"/>
    </source>
</evidence>
<dbReference type="EMBL" id="UOEG01000082">
    <property type="protein sequence ID" value="VAV91845.1"/>
    <property type="molecule type" value="Genomic_DNA"/>
</dbReference>
<feature type="transmembrane region" description="Helical" evidence="1">
    <location>
        <begin position="182"/>
        <end position="206"/>
    </location>
</feature>
<evidence type="ECO:0000313" key="2">
    <source>
        <dbReference type="EMBL" id="VAV91845.1"/>
    </source>
</evidence>
<feature type="non-terminal residue" evidence="2">
    <location>
        <position position="1"/>
    </location>
</feature>
<proteinExistence type="predicted"/>
<dbReference type="AlphaFoldDB" id="A0A3B0S9S2"/>
<accession>A0A3B0S9S2</accession>
<keyword evidence="1" id="KW-1133">Transmembrane helix</keyword>